<proteinExistence type="predicted"/>
<protein>
    <submittedName>
        <fullName evidence="1">Uncharacterized protein</fullName>
    </submittedName>
</protein>
<accession>A0A8I1BLX1</accession>
<reference evidence="1" key="2">
    <citation type="submission" date="2020-11" db="EMBL/GenBank/DDBJ databases">
        <title>Enhanced detection system for hospital associated transmission using whole genome sequencing surveillance.</title>
        <authorList>
            <person name="Harrison L.H."/>
            <person name="Van Tyne D."/>
            <person name="Marsh J.W."/>
            <person name="Griffith M.P."/>
            <person name="Snyder D.J."/>
            <person name="Cooper V.S."/>
            <person name="Mustapha M."/>
        </authorList>
    </citation>
    <scope>NUCLEOTIDE SEQUENCE</scope>
    <source>
        <strain evidence="1">PR00070</strain>
    </source>
</reference>
<dbReference type="EMBL" id="CP047340">
    <property type="protein sequence ID" value="QIF91313.1"/>
    <property type="molecule type" value="Genomic_DNA"/>
</dbReference>
<dbReference type="EMBL" id="JADSJR010000013">
    <property type="protein sequence ID" value="MBG2914850.1"/>
    <property type="molecule type" value="Genomic_DNA"/>
</dbReference>
<keyword evidence="3" id="KW-1185">Reference proteome</keyword>
<sequence length="136" mass="15848">MKLSSVFFHTYSFAITCSRTSPVSFSSNELLIENTEEVLCDTYHPSKPINKSEEDLYCKLLRHQRDFIPRFNLYYSAVTNHIQLINNVISTLFRRSHRSVEEISRSANSLRKNKKKKLSSAFIQISNLTEERILEG</sequence>
<organism evidence="1 4">
    <name type="scientific">Proteus terrae subsp. cibarius</name>
    <dbReference type="NCBI Taxonomy" id="626774"/>
    <lineage>
        <taxon>Bacteria</taxon>
        <taxon>Pseudomonadati</taxon>
        <taxon>Pseudomonadota</taxon>
        <taxon>Gammaproteobacteria</taxon>
        <taxon>Enterobacterales</taxon>
        <taxon>Morganellaceae</taxon>
        <taxon>Proteus</taxon>
    </lineage>
</organism>
<dbReference type="AlphaFoldDB" id="A0A8I1BLX1"/>
<evidence type="ECO:0000313" key="2">
    <source>
        <dbReference type="EMBL" id="QIF91313.1"/>
    </source>
</evidence>
<dbReference type="Proteomes" id="UP000612266">
    <property type="component" value="Unassembled WGS sequence"/>
</dbReference>
<dbReference type="RefSeq" id="WP_143484147.1">
    <property type="nucleotide sequence ID" value="NZ_CP045008.1"/>
</dbReference>
<dbReference type="Proteomes" id="UP000501338">
    <property type="component" value="Chromosome"/>
</dbReference>
<name>A0A8I1BLX1_9GAMM</name>
<gene>
    <name evidence="2" type="ORF">GTH23_15320</name>
    <name evidence="1" type="ORF">I4901_10755</name>
</gene>
<reference evidence="2 3" key="1">
    <citation type="submission" date="2020-01" db="EMBL/GenBank/DDBJ databases">
        <title>The genomic epidemiology of tigecycline resistance gene tet(X) variants in a swine farm in China.</title>
        <authorList>
            <person name="Peng K."/>
            <person name="Li R."/>
        </authorList>
    </citation>
    <scope>NUCLEOTIDE SEQUENCE [LARGE SCALE GENOMIC DNA]</scope>
    <source>
        <strain evidence="2 3">ZF1</strain>
    </source>
</reference>
<evidence type="ECO:0000313" key="1">
    <source>
        <dbReference type="EMBL" id="MBG2914850.1"/>
    </source>
</evidence>
<evidence type="ECO:0000313" key="3">
    <source>
        <dbReference type="Proteomes" id="UP000501338"/>
    </source>
</evidence>
<evidence type="ECO:0000313" key="4">
    <source>
        <dbReference type="Proteomes" id="UP000612266"/>
    </source>
</evidence>